<feature type="non-terminal residue" evidence="5">
    <location>
        <position position="1"/>
    </location>
</feature>
<dbReference type="InterPro" id="IPR013320">
    <property type="entry name" value="ConA-like_dom_sf"/>
</dbReference>
<dbReference type="Proteomes" id="UP000002968">
    <property type="component" value="Unassembled WGS sequence"/>
</dbReference>
<feature type="domain" description="LamG-like jellyroll fold" evidence="4">
    <location>
        <begin position="247"/>
        <end position="407"/>
    </location>
</feature>
<dbReference type="Gene3D" id="2.60.120.200">
    <property type="match status" value="2"/>
</dbReference>
<evidence type="ECO:0000256" key="2">
    <source>
        <dbReference type="ARBA" id="ARBA00023157"/>
    </source>
</evidence>
<accession>D9Y047</accession>
<dbReference type="eggNOG" id="COG3534">
    <property type="taxonomic scope" value="Bacteria"/>
</dbReference>
<dbReference type="EMBL" id="GG657758">
    <property type="protein sequence ID" value="EFL39956.1"/>
    <property type="molecule type" value="Genomic_DNA"/>
</dbReference>
<feature type="region of interest" description="Disordered" evidence="3">
    <location>
        <begin position="1"/>
        <end position="28"/>
    </location>
</feature>
<dbReference type="InterPro" id="IPR042837">
    <property type="entry name" value="PTX3"/>
</dbReference>
<keyword evidence="2" id="KW-1015">Disulfide bond</keyword>
<name>D9Y047_9ACTN</name>
<evidence type="ECO:0000313" key="6">
    <source>
        <dbReference type="Proteomes" id="UP000002968"/>
    </source>
</evidence>
<dbReference type="SMART" id="SM00560">
    <property type="entry name" value="LamGL"/>
    <property type="match status" value="2"/>
</dbReference>
<dbReference type="AlphaFoldDB" id="D9Y047"/>
<feature type="domain" description="LamG-like jellyroll fold" evidence="4">
    <location>
        <begin position="33"/>
        <end position="170"/>
    </location>
</feature>
<evidence type="ECO:0000313" key="5">
    <source>
        <dbReference type="EMBL" id="EFL39956.1"/>
    </source>
</evidence>
<proteinExistence type="predicted"/>
<organism evidence="5 6">
    <name type="scientific">Streptomyces griseoflavus Tu4000</name>
    <dbReference type="NCBI Taxonomy" id="467200"/>
    <lineage>
        <taxon>Bacteria</taxon>
        <taxon>Bacillati</taxon>
        <taxon>Actinomycetota</taxon>
        <taxon>Actinomycetes</taxon>
        <taxon>Kitasatosporales</taxon>
        <taxon>Streptomycetaceae</taxon>
        <taxon>Streptomyces</taxon>
    </lineage>
</organism>
<evidence type="ECO:0000259" key="4">
    <source>
        <dbReference type="SMART" id="SM00560"/>
    </source>
</evidence>
<dbReference type="SUPFAM" id="SSF49899">
    <property type="entry name" value="Concanavalin A-like lectins/glucanases"/>
    <property type="match status" value="2"/>
</dbReference>
<dbReference type="STRING" id="467200.SSRG_02760"/>
<evidence type="ECO:0000256" key="1">
    <source>
        <dbReference type="ARBA" id="ARBA00022729"/>
    </source>
</evidence>
<reference evidence="5" key="1">
    <citation type="submission" date="2009-02" db="EMBL/GenBank/DDBJ databases">
        <title>Annotation of Streptomyces griseoflavus strain Tu4000.</title>
        <authorList>
            <consortium name="The Broad Institute Genome Sequencing Platform"/>
            <consortium name="Broad Institute Microbial Sequencing Center"/>
            <person name="Fischbach M."/>
            <person name="Godfrey P."/>
            <person name="Ward D."/>
            <person name="Young S."/>
            <person name="Zeng Q."/>
            <person name="Koehrsen M."/>
            <person name="Alvarado L."/>
            <person name="Berlin A.M."/>
            <person name="Bochicchio J."/>
            <person name="Borenstein D."/>
            <person name="Chapman S.B."/>
            <person name="Chen Z."/>
            <person name="Engels R."/>
            <person name="Freedman E."/>
            <person name="Gellesch M."/>
            <person name="Goldberg J."/>
            <person name="Griggs A."/>
            <person name="Gujja S."/>
            <person name="Heilman E.R."/>
            <person name="Heiman D.I."/>
            <person name="Hepburn T.A."/>
            <person name="Howarth C."/>
            <person name="Jen D."/>
            <person name="Larson L."/>
            <person name="Lewis B."/>
            <person name="Mehta T."/>
            <person name="Park D."/>
            <person name="Pearson M."/>
            <person name="Richards J."/>
            <person name="Roberts A."/>
            <person name="Saif S."/>
            <person name="Shea T.D."/>
            <person name="Shenoy N."/>
            <person name="Sisk P."/>
            <person name="Stolte C."/>
            <person name="Sykes S.N."/>
            <person name="Thomson T."/>
            <person name="Walk T."/>
            <person name="White J."/>
            <person name="Yandava C."/>
            <person name="Straight P."/>
            <person name="Clardy J."/>
            <person name="Hung D."/>
            <person name="Kolter R."/>
            <person name="Mekalanos J."/>
            <person name="Walker S."/>
            <person name="Walsh C.T."/>
            <person name="Wieland-Brown L.C."/>
            <person name="Haas B."/>
            <person name="Nusbaum C."/>
            <person name="Birren B."/>
        </authorList>
    </citation>
    <scope>NUCLEOTIDE SEQUENCE [LARGE SCALE GENOMIC DNA]</scope>
    <source>
        <strain evidence="5">Tu4000</strain>
    </source>
</reference>
<protein>
    <recommendedName>
        <fullName evidence="4">LamG-like jellyroll fold domain-containing protein</fullName>
    </recommendedName>
</protein>
<dbReference type="PANTHER" id="PTHR46943">
    <property type="entry name" value="PENTRAXIN-RELATED PROTEIN PTX3"/>
    <property type="match status" value="1"/>
</dbReference>
<keyword evidence="6" id="KW-1185">Reference proteome</keyword>
<sequence length="416" mass="43319">LRGSTTARPGHGPALDGSSGFATTSGPVVDTRESYTVSAWVRPDTLGGNDRAVLAQDGGFGLSYETAQGTWTLRPALPVGTDHRTVVAEQPATPKVWTHLTAVYDAPADEARLYVNGRLQATGPTTGTGAADGPLQFGRALSDGSPTEYTDYFDGSIDEVAVWQRALTDTEIAGEARMTLDGARTAVELVADWSAEGATGATLTDTSSGYDARLTLSGGATLDGETLVLDGVDGTATADGPLVDGTGSFTVNTEVTLEGAAVSTWDVGRVGQVVSQRAADGSTWGLWYEATGMETVLDPDTFEEKLIPVGLWRFGRMNADGTYVAVASEEAARTDEPVRLTGVYDAQEGTIELYIGEVRNGAALSVANAPGRGDFTVGAARDGDTLVHHLPARIADIRVWAGAMASSQQLSEVIGD</sequence>
<dbReference type="GO" id="GO:0006955">
    <property type="term" value="P:immune response"/>
    <property type="evidence" value="ECO:0007669"/>
    <property type="project" value="InterPro"/>
</dbReference>
<dbReference type="Pfam" id="PF13385">
    <property type="entry name" value="Laminin_G_3"/>
    <property type="match status" value="1"/>
</dbReference>
<gene>
    <name evidence="5" type="ORF">SSRG_02760</name>
</gene>
<evidence type="ECO:0000256" key="3">
    <source>
        <dbReference type="SAM" id="MobiDB-lite"/>
    </source>
</evidence>
<keyword evidence="1" id="KW-0732">Signal</keyword>
<dbReference type="InterPro" id="IPR006558">
    <property type="entry name" value="LamG-like"/>
</dbReference>
<dbReference type="HOGENOM" id="CLU_608185_0_0_11"/>
<dbReference type="PANTHER" id="PTHR46943:SF1">
    <property type="entry name" value="PENTRAXIN-RELATED PROTEIN PTX3"/>
    <property type="match status" value="1"/>
</dbReference>